<evidence type="ECO:0000313" key="2">
    <source>
        <dbReference type="Proteomes" id="UP000066042"/>
    </source>
</evidence>
<proteinExistence type="predicted"/>
<dbReference type="PATRIC" id="fig|55802.8.peg.912"/>
<gene>
    <name evidence="1" type="ORF">TBCH5v1_0914</name>
</gene>
<dbReference type="STRING" id="55802.TBCH5v1_0914"/>
<dbReference type="EMBL" id="CP013050">
    <property type="protein sequence ID" value="ALM74864.1"/>
    <property type="molecule type" value="Genomic_DNA"/>
</dbReference>
<dbReference type="RefSeq" id="WP_056933676.1">
    <property type="nucleotide sequence ID" value="NZ_CP013050.1"/>
</dbReference>
<protein>
    <submittedName>
        <fullName evidence="1">Uncharacterized protein</fullName>
    </submittedName>
</protein>
<reference evidence="1 2" key="1">
    <citation type="journal article" date="2016" name="Genome Announc.">
        <title>Complete genome sequence of the hyperthermophilic and piezophilic archaeon Thermococcus barophilus Ch5, capable of growth at the expense of hydrogenogenesis from carbon monoxide and formate.</title>
        <authorList>
            <person name="Oger P."/>
            <person name="Sokolova T.G."/>
            <person name="Kozhevnikova D.A."/>
            <person name="Taranov E.A."/>
            <person name="Vannier P."/>
            <person name="Lee H.S."/>
            <person name="Kwon K.K."/>
            <person name="Kang S.G."/>
            <person name="Lee J.H."/>
            <person name="Bonch-Osmolovskaya E.A."/>
            <person name="Lebedinsky A.V."/>
        </authorList>
    </citation>
    <scope>NUCLEOTIDE SEQUENCE [LARGE SCALE GENOMIC DNA]</scope>
    <source>
        <strain evidence="2">Ch5</strain>
    </source>
</reference>
<evidence type="ECO:0000313" key="1">
    <source>
        <dbReference type="EMBL" id="ALM74864.1"/>
    </source>
</evidence>
<accession>A0A0S1XAV4</accession>
<organism evidence="1 2">
    <name type="scientific">Thermococcus barophilus</name>
    <dbReference type="NCBI Taxonomy" id="55802"/>
    <lineage>
        <taxon>Archaea</taxon>
        <taxon>Methanobacteriati</taxon>
        <taxon>Methanobacteriota</taxon>
        <taxon>Thermococci</taxon>
        <taxon>Thermococcales</taxon>
        <taxon>Thermococcaceae</taxon>
        <taxon>Thermococcus</taxon>
    </lineage>
</organism>
<name>A0A0S1XAV4_THEBA</name>
<sequence>MKYKFLIVLIEGEWMDEDDAIEEYGMSYVDMIEDSFEVEVEAKNWKDARERIALAAKVLKEGPIPASSSREG</sequence>
<dbReference type="Proteomes" id="UP000066042">
    <property type="component" value="Chromosome"/>
</dbReference>
<dbReference type="AlphaFoldDB" id="A0A0S1XAV4"/>
<dbReference type="GeneID" id="26136189"/>